<comment type="caution">
    <text evidence="3">The sequence shown here is derived from an EMBL/GenBank/DDBJ whole genome shotgun (WGS) entry which is preliminary data.</text>
</comment>
<dbReference type="SUPFAM" id="SSF56726">
    <property type="entry name" value="DNA topoisomerase IV, alpha subunit"/>
    <property type="match status" value="1"/>
</dbReference>
<gene>
    <name evidence="3" type="ORF">WMO28_02845</name>
</gene>
<dbReference type="Pfam" id="PF09664">
    <property type="entry name" value="DUF2399"/>
    <property type="match status" value="1"/>
</dbReference>
<dbReference type="Gene3D" id="3.40.1360.10">
    <property type="match status" value="1"/>
</dbReference>
<reference evidence="3 4" key="1">
    <citation type="submission" date="2024-03" db="EMBL/GenBank/DDBJ databases">
        <title>Human intestinal bacterial collection.</title>
        <authorList>
            <person name="Pauvert C."/>
            <person name="Hitch T.C.A."/>
            <person name="Clavel T."/>
        </authorList>
    </citation>
    <scope>NUCLEOTIDE SEQUENCE [LARGE SCALE GENOMIC DNA]</scope>
    <source>
        <strain evidence="3 4">CLA-JM-H16</strain>
    </source>
</reference>
<dbReference type="InterPro" id="IPR036078">
    <property type="entry name" value="Spo11/TopoVI_A_sf"/>
</dbReference>
<evidence type="ECO:0000313" key="3">
    <source>
        <dbReference type="EMBL" id="MEQ2369888.1"/>
    </source>
</evidence>
<dbReference type="InterPro" id="IPR024465">
    <property type="entry name" value="DUF2399"/>
</dbReference>
<evidence type="ECO:0000259" key="2">
    <source>
        <dbReference type="Pfam" id="PF11796"/>
    </source>
</evidence>
<proteinExistence type="predicted"/>
<protein>
    <submittedName>
        <fullName evidence="3">TIGR02679 domain-containing protein</fullName>
    </submittedName>
</protein>
<evidence type="ECO:0000259" key="1">
    <source>
        <dbReference type="Pfam" id="PF09664"/>
    </source>
</evidence>
<sequence>MEYFKSQKAYNRCFRELWKKWRSYGKVAGRITLKNASDEERRAISGITGKMFFEKDIRFTFLEFEQGLQETRFAPVDIKIVLEEYFGKELVTRQGEKKEQQKQKEHFLESIYEYFQKKIGTEAAVLKWISEMISSKKYGYQLIMREYEKEPKQARILAYHAGNALEKLEEIRNVQCALPLAVFAAEVSDNPHYFDRGTTAGTFLVHGICYERKRQLPENAYQWRELLEQEGIVPDNISSLVHVYGLKMKKEGNWHPAYEAFCEEGEPYVVTMENLKGITEVRPLSKKVYIVENEMVFSYLIENLQRKNYTLLCTSGQLRFAAQKLIGMILKSGSDIYYSGDIDPDGIGIADRLWQKYGNRIHLWRMEPKDYEKSISGEAISETGVIKLERIVHPQLLKTAEYIREKRRSGYQENILKELLTDMEPENPVPNGGQS</sequence>
<name>A0ABV1BB85_9FIRM</name>
<dbReference type="RefSeq" id="WP_349055995.1">
    <property type="nucleotide sequence ID" value="NZ_JBBMEJ010000002.1"/>
</dbReference>
<feature type="domain" description="DUF2399" evidence="1">
    <location>
        <begin position="275"/>
        <end position="423"/>
    </location>
</feature>
<dbReference type="Pfam" id="PF11796">
    <property type="entry name" value="DUF3323"/>
    <property type="match status" value="1"/>
</dbReference>
<evidence type="ECO:0000313" key="4">
    <source>
        <dbReference type="Proteomes" id="UP001473063"/>
    </source>
</evidence>
<feature type="domain" description="Conserved hypothetical protein CHP02679 N terminus" evidence="2">
    <location>
        <begin position="28"/>
        <end position="247"/>
    </location>
</feature>
<dbReference type="EMBL" id="JBBMEJ010000002">
    <property type="protein sequence ID" value="MEQ2369888.1"/>
    <property type="molecule type" value="Genomic_DNA"/>
</dbReference>
<organism evidence="3 4">
    <name type="scientific">Blautia aquisgranensis</name>
    <dbReference type="NCBI Taxonomy" id="3133153"/>
    <lineage>
        <taxon>Bacteria</taxon>
        <taxon>Bacillati</taxon>
        <taxon>Bacillota</taxon>
        <taxon>Clostridia</taxon>
        <taxon>Lachnospirales</taxon>
        <taxon>Lachnospiraceae</taxon>
        <taxon>Blautia</taxon>
    </lineage>
</organism>
<dbReference type="Proteomes" id="UP001473063">
    <property type="component" value="Unassembled WGS sequence"/>
</dbReference>
<keyword evidence="4" id="KW-1185">Reference proteome</keyword>
<accession>A0ABV1BB85</accession>
<dbReference type="InterPro" id="IPR024466">
    <property type="entry name" value="CHP02679_N"/>
</dbReference>